<evidence type="ECO:0000256" key="2">
    <source>
        <dbReference type="ARBA" id="ARBA00022448"/>
    </source>
</evidence>
<keyword evidence="2" id="KW-0813">Transport</keyword>
<dbReference type="Proteomes" id="UP001374579">
    <property type="component" value="Unassembled WGS sequence"/>
</dbReference>
<feature type="site" description="Interaction with the cone snail toxin Con-ikot-ikot" evidence="13">
    <location>
        <position position="490"/>
    </location>
</feature>
<feature type="site" description="Crucial to convey clamshell closure to channel opening" evidence="13">
    <location>
        <position position="376"/>
    </location>
</feature>
<dbReference type="SUPFAM" id="SSF53850">
    <property type="entry name" value="Periplasmic binding protein-like II"/>
    <property type="match status" value="1"/>
</dbReference>
<name>A0AAN9BYM7_9CAEN</name>
<dbReference type="Pfam" id="PF10613">
    <property type="entry name" value="Lig_chan-Glu_bd"/>
    <property type="match status" value="1"/>
</dbReference>
<evidence type="ECO:0000256" key="6">
    <source>
        <dbReference type="ARBA" id="ARBA00023065"/>
    </source>
</evidence>
<keyword evidence="5 15" id="KW-1133">Transmembrane helix</keyword>
<dbReference type="AlphaFoldDB" id="A0AAN9BYM7"/>
<evidence type="ECO:0000313" key="19">
    <source>
        <dbReference type="Proteomes" id="UP001374579"/>
    </source>
</evidence>
<evidence type="ECO:0000256" key="3">
    <source>
        <dbReference type="ARBA" id="ARBA00022475"/>
    </source>
</evidence>
<evidence type="ECO:0000256" key="9">
    <source>
        <dbReference type="ARBA" id="ARBA00023180"/>
    </source>
</evidence>
<evidence type="ECO:0000256" key="11">
    <source>
        <dbReference type="ARBA" id="ARBA00023303"/>
    </source>
</evidence>
<dbReference type="Gene3D" id="1.10.287.70">
    <property type="match status" value="1"/>
</dbReference>
<evidence type="ECO:0000256" key="7">
    <source>
        <dbReference type="ARBA" id="ARBA00023136"/>
    </source>
</evidence>
<evidence type="ECO:0000256" key="13">
    <source>
        <dbReference type="PIRSR" id="PIRSR601508-2"/>
    </source>
</evidence>
<dbReference type="GO" id="GO:0005886">
    <property type="term" value="C:plasma membrane"/>
    <property type="evidence" value="ECO:0007669"/>
    <property type="project" value="UniProtKB-SubCell"/>
</dbReference>
<dbReference type="GO" id="GO:0015276">
    <property type="term" value="F:ligand-gated monoatomic ion channel activity"/>
    <property type="evidence" value="ECO:0007669"/>
    <property type="project" value="InterPro"/>
</dbReference>
<feature type="transmembrane region" description="Helical" evidence="15">
    <location>
        <begin position="346"/>
        <end position="369"/>
    </location>
</feature>
<keyword evidence="10" id="KW-1071">Ligand-gated ion channel</keyword>
<dbReference type="InterPro" id="IPR001508">
    <property type="entry name" value="Iono_Glu_rcpt_met"/>
</dbReference>
<evidence type="ECO:0000256" key="1">
    <source>
        <dbReference type="ARBA" id="ARBA00004651"/>
    </source>
</evidence>
<keyword evidence="9" id="KW-0325">Glycoprotein</keyword>
<dbReference type="PRINTS" id="PR00177">
    <property type="entry name" value="NMDARECEPTOR"/>
</dbReference>
<evidence type="ECO:0000256" key="8">
    <source>
        <dbReference type="ARBA" id="ARBA00023170"/>
    </source>
</evidence>
<gene>
    <name evidence="18" type="ORF">V1264_011402</name>
</gene>
<feature type="binding site" evidence="12">
    <location>
        <position position="236"/>
    </location>
    <ligand>
        <name>L-glutamate</name>
        <dbReference type="ChEBI" id="CHEBI:29985"/>
    </ligand>
</feature>
<dbReference type="InterPro" id="IPR015683">
    <property type="entry name" value="Ionotropic_Glu_rcpt"/>
</dbReference>
<keyword evidence="6" id="KW-0406">Ion transport</keyword>
<protein>
    <submittedName>
        <fullName evidence="18">Uncharacterized protein</fullName>
    </submittedName>
</protein>
<keyword evidence="4 15" id="KW-0812">Transmembrane</keyword>
<evidence type="ECO:0000256" key="10">
    <source>
        <dbReference type="ARBA" id="ARBA00023286"/>
    </source>
</evidence>
<feature type="binding site" evidence="12">
    <location>
        <position position="231"/>
    </location>
    <ligand>
        <name>L-glutamate</name>
        <dbReference type="ChEBI" id="CHEBI:29985"/>
    </ligand>
</feature>
<dbReference type="Gene3D" id="3.40.190.10">
    <property type="entry name" value="Periplasmic binding protein-like II"/>
    <property type="match status" value="2"/>
</dbReference>
<dbReference type="SMART" id="SM00079">
    <property type="entry name" value="PBPe"/>
    <property type="match status" value="1"/>
</dbReference>
<feature type="transmembrane region" description="Helical" evidence="15">
    <location>
        <begin position="274"/>
        <end position="294"/>
    </location>
</feature>
<dbReference type="GO" id="GO:0038023">
    <property type="term" value="F:signaling receptor activity"/>
    <property type="evidence" value="ECO:0007669"/>
    <property type="project" value="InterPro"/>
</dbReference>
<keyword evidence="8" id="KW-0675">Receptor</keyword>
<keyword evidence="19" id="KW-1185">Reference proteome</keyword>
<feature type="binding site" evidence="12">
    <location>
        <position position="443"/>
    </location>
    <ligand>
        <name>L-glutamate</name>
        <dbReference type="ChEBI" id="CHEBI:29985"/>
    </ligand>
</feature>
<evidence type="ECO:0000259" key="17">
    <source>
        <dbReference type="SMART" id="SM00918"/>
    </source>
</evidence>
<dbReference type="EMBL" id="JBAMIC010000002">
    <property type="protein sequence ID" value="KAK7111835.1"/>
    <property type="molecule type" value="Genomic_DNA"/>
</dbReference>
<dbReference type="PANTHER" id="PTHR18966">
    <property type="entry name" value="IONOTROPIC GLUTAMATE RECEPTOR"/>
    <property type="match status" value="1"/>
</dbReference>
<proteinExistence type="predicted"/>
<keyword evidence="3" id="KW-1003">Cell membrane</keyword>
<dbReference type="SMART" id="SM00918">
    <property type="entry name" value="Lig_chan-Glu_bd"/>
    <property type="match status" value="1"/>
</dbReference>
<keyword evidence="7 15" id="KW-0472">Membrane</keyword>
<dbReference type="FunFam" id="1.10.287.70:FF:000143">
    <property type="entry name" value="Probable glutamate receptor"/>
    <property type="match status" value="1"/>
</dbReference>
<evidence type="ECO:0000313" key="18">
    <source>
        <dbReference type="EMBL" id="KAK7111835.1"/>
    </source>
</evidence>
<dbReference type="Pfam" id="PF00060">
    <property type="entry name" value="Lig_chan"/>
    <property type="match status" value="1"/>
</dbReference>
<evidence type="ECO:0000256" key="15">
    <source>
        <dbReference type="SAM" id="Phobius"/>
    </source>
</evidence>
<evidence type="ECO:0000256" key="12">
    <source>
        <dbReference type="PIRSR" id="PIRSR601508-1"/>
    </source>
</evidence>
<comment type="subcellular location">
    <subcellularLocation>
        <location evidence="1">Cell membrane</location>
        <topology evidence="1">Multi-pass membrane protein</topology>
    </subcellularLocation>
</comment>
<keyword evidence="14" id="KW-1015">Disulfide bond</keyword>
<feature type="domain" description="Ionotropic glutamate receptor C-terminal" evidence="16">
    <location>
        <begin position="154"/>
        <end position="507"/>
    </location>
</feature>
<evidence type="ECO:0000256" key="14">
    <source>
        <dbReference type="PIRSR" id="PIRSR601508-3"/>
    </source>
</evidence>
<keyword evidence="11" id="KW-0407">Ion channel</keyword>
<sequence>MDTDHWLVFTGSTFNVSESSQVYEFYIVPRFQTTIVNMQRDLHRTSSQLNTVLQLIAETLKHLLERPNLNTFNASADCGNGTVGVSSVADQLRTELSRNKFDDRGYLSTGHFDITVSDAEGARHSGHWNISAGLTMSTELRRKFSPELLVANKSLIVGTEEAPPFTVLENNTWKGFCVDMLEELSLRMGFKYEIRRSVDNLWGAPNEDGSWNGLVGMAVRGEIDMAIGPISVTAERETAVDFTKPFMESAAGLLMMRFEDTTAKMFRTLMPFTVNVWLTLAGLVILIGLVFGLINKFSPIQATPDEKHPDRWIESMWDSFWVVLGSFMEQGAERFPHSIAGRVVLGLWWVFNILTAASYTASLAAFLTINMADIPINSISDLAQQSHILPLIKNGSNLYTLFQNAETPIQKKIYEMIQQAPIVLGNDNGMELVMSGPYALLTDREQLDLLAKVDCKNLVQAEEHFNNNGLGFFVREGSPILETLSNNIIKLMEAGLIHKWRRKWWSSTDVCSEEVAMTSVQSLKLDSTAGLFILYAVSTVLAFIILMGERAVNKLWPLCKAVVASRRTVEV</sequence>
<evidence type="ECO:0000256" key="4">
    <source>
        <dbReference type="ARBA" id="ARBA00022692"/>
    </source>
</evidence>
<dbReference type="InterPro" id="IPR001320">
    <property type="entry name" value="Iontro_rcpt_C"/>
</dbReference>
<feature type="transmembrane region" description="Helical" evidence="15">
    <location>
        <begin position="529"/>
        <end position="548"/>
    </location>
</feature>
<evidence type="ECO:0000259" key="16">
    <source>
        <dbReference type="SMART" id="SM00079"/>
    </source>
</evidence>
<feature type="binding site" evidence="12">
    <location>
        <position position="229"/>
    </location>
    <ligand>
        <name>L-glutamate</name>
        <dbReference type="ChEBI" id="CHEBI:29985"/>
    </ligand>
</feature>
<evidence type="ECO:0000256" key="5">
    <source>
        <dbReference type="ARBA" id="ARBA00022989"/>
    </source>
</evidence>
<dbReference type="InterPro" id="IPR019594">
    <property type="entry name" value="Glu/Gly-bd"/>
</dbReference>
<feature type="disulfide bond" evidence="14">
    <location>
        <begin position="455"/>
        <end position="511"/>
    </location>
</feature>
<comment type="caution">
    <text evidence="18">The sequence shown here is derived from an EMBL/GenBank/DDBJ whole genome shotgun (WGS) entry which is preliminary data.</text>
</comment>
<organism evidence="18 19">
    <name type="scientific">Littorina saxatilis</name>
    <dbReference type="NCBI Taxonomy" id="31220"/>
    <lineage>
        <taxon>Eukaryota</taxon>
        <taxon>Metazoa</taxon>
        <taxon>Spiralia</taxon>
        <taxon>Lophotrochozoa</taxon>
        <taxon>Mollusca</taxon>
        <taxon>Gastropoda</taxon>
        <taxon>Caenogastropoda</taxon>
        <taxon>Littorinimorpha</taxon>
        <taxon>Littorinoidea</taxon>
        <taxon>Littorinidae</taxon>
        <taxon>Littorina</taxon>
    </lineage>
</organism>
<reference evidence="18 19" key="1">
    <citation type="submission" date="2024-02" db="EMBL/GenBank/DDBJ databases">
        <title>Chromosome-scale genome assembly of the rough periwinkle Littorina saxatilis.</title>
        <authorList>
            <person name="De Jode A."/>
            <person name="Faria R."/>
            <person name="Formenti G."/>
            <person name="Sims Y."/>
            <person name="Smith T.P."/>
            <person name="Tracey A."/>
            <person name="Wood J.M.D."/>
            <person name="Zagrodzka Z.B."/>
            <person name="Johannesson K."/>
            <person name="Butlin R.K."/>
            <person name="Leder E.H."/>
        </authorList>
    </citation>
    <scope>NUCLEOTIDE SEQUENCE [LARGE SCALE GENOMIC DNA]</scope>
    <source>
        <strain evidence="18">Snail1</strain>
        <tissue evidence="18">Muscle</tissue>
    </source>
</reference>
<feature type="domain" description="Ionotropic glutamate receptor L-glutamate and glycine-binding" evidence="17">
    <location>
        <begin position="164"/>
        <end position="220"/>
    </location>
</feature>
<dbReference type="FunFam" id="3.40.190.10:FF:000024">
    <property type="entry name" value="Glutamate receptor, ionotropic, delta 1"/>
    <property type="match status" value="1"/>
</dbReference>
<accession>A0AAN9BYM7</accession>